<dbReference type="AlphaFoldDB" id="A0A3E2HRA4"/>
<protein>
    <recommendedName>
        <fullName evidence="2">PH domain-containing protein</fullName>
    </recommendedName>
</protein>
<dbReference type="EMBL" id="NCSJ02000004">
    <property type="protein sequence ID" value="RFU35894.1"/>
    <property type="molecule type" value="Genomic_DNA"/>
</dbReference>
<evidence type="ECO:0000259" key="2">
    <source>
        <dbReference type="PROSITE" id="PS50003"/>
    </source>
</evidence>
<feature type="compositionally biased region" description="Polar residues" evidence="1">
    <location>
        <begin position="193"/>
        <end position="216"/>
    </location>
</feature>
<organism evidence="3 4">
    <name type="scientific">Scytalidium lignicola</name>
    <name type="common">Hyphomycete</name>
    <dbReference type="NCBI Taxonomy" id="5539"/>
    <lineage>
        <taxon>Eukaryota</taxon>
        <taxon>Fungi</taxon>
        <taxon>Dikarya</taxon>
        <taxon>Ascomycota</taxon>
        <taxon>Pezizomycotina</taxon>
        <taxon>Leotiomycetes</taxon>
        <taxon>Leotiomycetes incertae sedis</taxon>
        <taxon>Scytalidium</taxon>
    </lineage>
</organism>
<dbReference type="Gene3D" id="3.80.10.10">
    <property type="entry name" value="Ribonuclease Inhibitor"/>
    <property type="match status" value="1"/>
</dbReference>
<proteinExistence type="predicted"/>
<evidence type="ECO:0000313" key="3">
    <source>
        <dbReference type="EMBL" id="RFU35894.1"/>
    </source>
</evidence>
<feature type="non-terminal residue" evidence="3">
    <location>
        <position position="1200"/>
    </location>
</feature>
<comment type="caution">
    <text evidence="3">The sequence shown here is derived from an EMBL/GenBank/DDBJ whole genome shotgun (WGS) entry which is preliminary data.</text>
</comment>
<accession>A0A3E2HRA4</accession>
<reference evidence="3 4" key="1">
    <citation type="submission" date="2018-05" db="EMBL/GenBank/DDBJ databases">
        <title>Draft genome sequence of Scytalidium lignicola DSM 105466, a ubiquitous saprotrophic fungus.</title>
        <authorList>
            <person name="Buettner E."/>
            <person name="Gebauer A.M."/>
            <person name="Hofrichter M."/>
            <person name="Liers C."/>
            <person name="Kellner H."/>
        </authorList>
    </citation>
    <scope>NUCLEOTIDE SEQUENCE [LARGE SCALE GENOMIC DNA]</scope>
    <source>
        <strain evidence="3 4">DSM 105466</strain>
    </source>
</reference>
<dbReference type="OrthoDB" id="120976at2759"/>
<evidence type="ECO:0000256" key="1">
    <source>
        <dbReference type="SAM" id="MobiDB-lite"/>
    </source>
</evidence>
<dbReference type="InterPro" id="IPR052394">
    <property type="entry name" value="LRR-containing"/>
</dbReference>
<dbReference type="InterPro" id="IPR057334">
    <property type="entry name" value="PH_2nd_LRR"/>
</dbReference>
<dbReference type="PANTHER" id="PTHR24114">
    <property type="entry name" value="LEUCINE RICH REPEAT FAMILY PROTEIN"/>
    <property type="match status" value="1"/>
</dbReference>
<gene>
    <name evidence="3" type="ORF">B7463_g460</name>
</gene>
<dbReference type="OMA" id="CEDAPCF"/>
<sequence length="1200" mass="134489">MAPIGKASGTSGRRKSLSIFPKVPLPSITHTDTDPGKLQDAEKKEKKKSHRRGSIFGFGSAANSELVPDAAASPVTSEKADSPKLRARSAHKARASSIFGSISKRSMLSVEEDEDDHLASTVSESPSEDYAVLSPAISLTKPVLHHGEVQTTSGMFRKKKEYLVLTDTHLVRFKSQSKASEIFPSIPPVYGRGNTTRHPSTTSIGSLQDIQSNHSHSSGDGETRIPLEQIVSIYKIEDSRPFSTTEVVYLDEEYAGVGSIQLMMHNPKQADLWRTAIRDATEQARLLMTHPYSQRIMTYLVNIVESANDYSPDHFQVFRVVRRAAIPRSGKSSSEELQKLGSSVFYMVIGINRIYMIPLPDYTNKFLVSKASRNIFGIVTLVAINVQHSDDRFELGFRIPLHPLKLLELAASGTRDIAVALFRALQYLRPTWLEHYIHYHGPRRLPDVAENSPYPADEEYGCFDRTLSAFCLGYNCDPANIRYAVDWNVEDAPEFKLFPPVNTLQYSIFELLAVTRALRYNESFRSLSFKDIDLHGLHGLQDTCGSELVDYSNRGGIPISLGPKLKPQDRSLLYQEVQSLTLKSRQLRRLNFSNCLPRRRPRDTFDEEGGASEKDPGCEIVAAIMPVCRTGLTEVTWIVLSGIELGETDFDDLLLSLGASNSRFRAIECSHSGLNDRLIMQLISHFERQSETLEAINIADNPGRLQLDRFEVSMSRFTHIRKLDLSRITRTSGDKPLLSTEVMLTWRLEELIMNGITVNDMTLDAIAAYLTSEKSDNLRILQMDQCNLTGSHVALLMRAMTRTAGQARKLQLHVSANRLEKGISEIVTAMRENYGPTHLVIRMIEFTKEDFFKQLLEALRSNTTIKCLDISKASLPYDAGPDTCDTLRLLFAENSTLEELDISGEHAHLEVTRFGIGLNHALTGLQNNTTLKILRIEYQNLGLEGANTLASVLAENRGLTHIYCEHNDINLQGFTILVNALTKNYSILYLPFMRDDQEESIKRIGDSMRDYRRTSLKENNMKASIQRKFTQLSGSKSATKDKDFTPQDLDDVVRVLLSKWDEQIQKLAAVLDRNTKIANGVEGYRIDGQGIVDDETLRPTTALSDWGIFEQVLNNTTPKVELGNPVDDHTLNKVVDLPFGALDCSTTKETNTEEPPVLHGLNDEVPPILFQKHGNILPELPVSTGKIFELEELGVFNMEK</sequence>
<feature type="region of interest" description="Disordered" evidence="1">
    <location>
        <begin position="1"/>
        <end position="90"/>
    </location>
</feature>
<dbReference type="InterPro" id="IPR032675">
    <property type="entry name" value="LRR_dom_sf"/>
</dbReference>
<keyword evidence="4" id="KW-1185">Reference proteome</keyword>
<dbReference type="STRING" id="5539.A0A3E2HRA4"/>
<dbReference type="Proteomes" id="UP000258309">
    <property type="component" value="Unassembled WGS sequence"/>
</dbReference>
<dbReference type="PANTHER" id="PTHR24114:SF41">
    <property type="entry name" value="PH DOMAIN-CONTAINING PROTEIN"/>
    <property type="match status" value="1"/>
</dbReference>
<dbReference type="SMART" id="SM00233">
    <property type="entry name" value="PH"/>
    <property type="match status" value="1"/>
</dbReference>
<dbReference type="Pfam" id="PF25353">
    <property type="entry name" value="PH_2nd_LRR"/>
    <property type="match status" value="1"/>
</dbReference>
<feature type="region of interest" description="Disordered" evidence="1">
    <location>
        <begin position="190"/>
        <end position="222"/>
    </location>
</feature>
<name>A0A3E2HRA4_SCYLI</name>
<dbReference type="PROSITE" id="PS50003">
    <property type="entry name" value="PH_DOMAIN"/>
    <property type="match status" value="1"/>
</dbReference>
<dbReference type="SUPFAM" id="SSF52047">
    <property type="entry name" value="RNI-like"/>
    <property type="match status" value="1"/>
</dbReference>
<feature type="compositionally biased region" description="Basic and acidic residues" evidence="1">
    <location>
        <begin position="31"/>
        <end position="44"/>
    </location>
</feature>
<dbReference type="InterPro" id="IPR001849">
    <property type="entry name" value="PH_domain"/>
</dbReference>
<feature type="domain" description="PH" evidence="2">
    <location>
        <begin position="142"/>
        <end position="282"/>
    </location>
</feature>
<feature type="non-terminal residue" evidence="3">
    <location>
        <position position="1"/>
    </location>
</feature>
<evidence type="ECO:0000313" key="4">
    <source>
        <dbReference type="Proteomes" id="UP000258309"/>
    </source>
</evidence>